<gene>
    <name evidence="3" type="ORF">SSP531S_48120</name>
</gene>
<accession>A0A388T592</accession>
<dbReference type="CDD" id="cd00093">
    <property type="entry name" value="HTH_XRE"/>
    <property type="match status" value="1"/>
</dbReference>
<dbReference type="InterPro" id="IPR001387">
    <property type="entry name" value="Cro/C1-type_HTH"/>
</dbReference>
<reference evidence="3 4" key="1">
    <citation type="submission" date="2018-07" db="EMBL/GenBank/DDBJ databases">
        <title>Whole Genome Shotgun Sequence of Streptomyces spongiicola strain 531S.</title>
        <authorList>
            <person name="Dohra H."/>
            <person name="Kodani S."/>
        </authorList>
    </citation>
    <scope>NUCLEOTIDE SEQUENCE [LARGE SCALE GENOMIC DNA]</scope>
    <source>
        <strain evidence="3 4">531S</strain>
    </source>
</reference>
<dbReference type="EMBL" id="BGZL01000017">
    <property type="protein sequence ID" value="GBQ03341.1"/>
    <property type="molecule type" value="Genomic_DNA"/>
</dbReference>
<dbReference type="RefSeq" id="WP_245991469.1">
    <property type="nucleotide sequence ID" value="NZ_BGZL01000017.1"/>
</dbReference>
<sequence length="316" mass="34589">MGPDPSAPDRTRSTLPGQGDQAADPRIEVRAGRAEPPPTRDRSPQRGRAASSYNPDTAELRRGHEAGGYSQDQLGERVFCSGTYIGQFETAKRLPQPDVSRLLDEVFESGGHFQRLCRLARKSKHAEYFADAAELEQQARTLSEYAPMPVPGLLQTEGYARALVSAAQRFESQDVVERLVRTRLDRQALLDCPTAPLLWVVLHESALRIPVGGCAVMADQLAELAEGARANRRQLVQVLPFAAGAAAFLNGTTIHMTFDDAPPVVYTESAFTGQLVEEPALVARYQKAYDLTRAASLPPEASLDLIESMAKDYAKR</sequence>
<feature type="compositionally biased region" description="Basic and acidic residues" evidence="1">
    <location>
        <begin position="23"/>
        <end position="44"/>
    </location>
</feature>
<feature type="region of interest" description="Disordered" evidence="1">
    <location>
        <begin position="1"/>
        <end position="69"/>
    </location>
</feature>
<dbReference type="Proteomes" id="UP000265354">
    <property type="component" value="Unassembled WGS sequence"/>
</dbReference>
<evidence type="ECO:0000313" key="3">
    <source>
        <dbReference type="EMBL" id="GBQ03341.1"/>
    </source>
</evidence>
<dbReference type="AlphaFoldDB" id="A0A388T592"/>
<comment type="caution">
    <text evidence="3">The sequence shown here is derived from an EMBL/GenBank/DDBJ whole genome shotgun (WGS) entry which is preliminary data.</text>
</comment>
<dbReference type="InterPro" id="IPR043917">
    <property type="entry name" value="DUF5753"/>
</dbReference>
<organism evidence="3 4">
    <name type="scientific">Streptomyces spongiicola</name>
    <dbReference type="NCBI Taxonomy" id="1690221"/>
    <lineage>
        <taxon>Bacteria</taxon>
        <taxon>Bacillati</taxon>
        <taxon>Actinomycetota</taxon>
        <taxon>Actinomycetes</taxon>
        <taxon>Kitasatosporales</taxon>
        <taxon>Streptomycetaceae</taxon>
        <taxon>Streptomyces</taxon>
    </lineage>
</organism>
<evidence type="ECO:0000259" key="2">
    <source>
        <dbReference type="Pfam" id="PF19054"/>
    </source>
</evidence>
<evidence type="ECO:0000256" key="1">
    <source>
        <dbReference type="SAM" id="MobiDB-lite"/>
    </source>
</evidence>
<feature type="domain" description="DUF5753" evidence="2">
    <location>
        <begin position="129"/>
        <end position="307"/>
    </location>
</feature>
<evidence type="ECO:0000313" key="4">
    <source>
        <dbReference type="Proteomes" id="UP000265354"/>
    </source>
</evidence>
<dbReference type="Pfam" id="PF19054">
    <property type="entry name" value="DUF5753"/>
    <property type="match status" value="1"/>
</dbReference>
<protein>
    <submittedName>
        <fullName evidence="3">Transcriptional regulator</fullName>
    </submittedName>
</protein>
<proteinExistence type="predicted"/>
<name>A0A388T592_9ACTN</name>